<feature type="chain" id="PRO_5006901555" description="GH16 domain-containing protein" evidence="2">
    <location>
        <begin position="23"/>
        <end position="591"/>
    </location>
</feature>
<feature type="signal peptide" evidence="2">
    <location>
        <begin position="1"/>
        <end position="22"/>
    </location>
</feature>
<organism evidence="4 5">
    <name type="scientific">Moniliophthora roreri</name>
    <name type="common">Frosty pod rot fungus</name>
    <name type="synonym">Monilia roreri</name>
    <dbReference type="NCBI Taxonomy" id="221103"/>
    <lineage>
        <taxon>Eukaryota</taxon>
        <taxon>Fungi</taxon>
        <taxon>Dikarya</taxon>
        <taxon>Basidiomycota</taxon>
        <taxon>Agaricomycotina</taxon>
        <taxon>Agaricomycetes</taxon>
        <taxon>Agaricomycetidae</taxon>
        <taxon>Agaricales</taxon>
        <taxon>Marasmiineae</taxon>
        <taxon>Marasmiaceae</taxon>
        <taxon>Moniliophthora</taxon>
    </lineage>
</organism>
<comment type="caution">
    <text evidence="4">The sequence shown here is derived from an EMBL/GenBank/DDBJ whole genome shotgun (WGS) entry which is preliminary data.</text>
</comment>
<reference evidence="4 5" key="1">
    <citation type="submission" date="2015-12" db="EMBL/GenBank/DDBJ databases">
        <title>Draft genome sequence of Moniliophthora roreri, the causal agent of frosty pod rot of cacao.</title>
        <authorList>
            <person name="Aime M.C."/>
            <person name="Diaz-Valderrama J.R."/>
            <person name="Kijpornyongpan T."/>
            <person name="Phillips-Mora W."/>
        </authorList>
    </citation>
    <scope>NUCLEOTIDE SEQUENCE [LARGE SCALE GENOMIC DNA]</scope>
    <source>
        <strain evidence="4 5">MCA 2952</strain>
    </source>
</reference>
<accession>A0A0W0F8D3</accession>
<dbReference type="InterPro" id="IPR000757">
    <property type="entry name" value="Beta-glucanase-like"/>
</dbReference>
<feature type="compositionally biased region" description="Low complexity" evidence="1">
    <location>
        <begin position="464"/>
        <end position="483"/>
    </location>
</feature>
<evidence type="ECO:0000256" key="1">
    <source>
        <dbReference type="SAM" id="MobiDB-lite"/>
    </source>
</evidence>
<dbReference type="Pfam" id="PF26113">
    <property type="entry name" value="GH16_XgeA"/>
    <property type="match status" value="1"/>
</dbReference>
<name>A0A0W0F8D3_MONRR</name>
<keyword evidence="2" id="KW-0732">Signal</keyword>
<dbReference type="Gene3D" id="2.60.120.200">
    <property type="match status" value="1"/>
</dbReference>
<dbReference type="InterPro" id="IPR013320">
    <property type="entry name" value="ConA-like_dom_sf"/>
</dbReference>
<feature type="region of interest" description="Disordered" evidence="1">
    <location>
        <begin position="381"/>
        <end position="405"/>
    </location>
</feature>
<gene>
    <name evidence="4" type="ORF">WG66_14843</name>
</gene>
<dbReference type="PROSITE" id="PS51762">
    <property type="entry name" value="GH16_2"/>
    <property type="match status" value="1"/>
</dbReference>
<dbReference type="GO" id="GO:0009251">
    <property type="term" value="P:glucan catabolic process"/>
    <property type="evidence" value="ECO:0007669"/>
    <property type="project" value="TreeGrafter"/>
</dbReference>
<evidence type="ECO:0000313" key="4">
    <source>
        <dbReference type="EMBL" id="KTB32571.1"/>
    </source>
</evidence>
<dbReference type="Proteomes" id="UP000054988">
    <property type="component" value="Unassembled WGS sequence"/>
</dbReference>
<dbReference type="EMBL" id="LATX01002211">
    <property type="protein sequence ID" value="KTB32571.1"/>
    <property type="molecule type" value="Genomic_DNA"/>
</dbReference>
<dbReference type="AlphaFoldDB" id="A0A0W0F8D3"/>
<sequence length="591" mass="61579">MKWRSRTTQLSLVFLQIWAVLGQYEPIREYSGQDFFSKWDFISGVDSSTKGNVQYVDQGVAAQQKLAFVDSSSGHAFVRVDNTTKIEAGPFVHRNSVKIISKDAYPVGSLIIIDALHIPYGCSVWPAFWTIGTELGWPHAGEIDIIEGINGITSNNVVMHTDPGCTQSSNVSQGGKTTDADCGTDVGCKVEETKLNSYGPGFAQAGGGVFAAQIDNSGVFVWFWSRPDIPASISNAKSDSAMDMSDWGQPSAAYPNDACDIAKFFKPQKLVLDITLCGEWAGIPAVYSATCPGECIANVIGDGSNYGTTYWEISYIRTFATKASNIETVHGTSEPLPNPSISTRTILESITSASRAESDPALPLSTVKTFIPGLAATYPLFNPPTPSTTPTSITTTSSSSTAANSPSSLGSFNLGGINATGDSPVAVTTTSAATISSLSLFNPGGVNATSNPPATLSIFNPQIPSTTPTSITTTSSSSAAANSPSSLGSFNLGGINATSDGPVAVTTATTTSPSSLASFNLGGINATSNPLVSSPTDRDTAITSPQEASSSVESQTETEPTSSSSALQLSLDTTLFLTTIPSLLVIITAFC</sequence>
<dbReference type="SUPFAM" id="SSF49899">
    <property type="entry name" value="Concanavalin A-like lectins/glucanases"/>
    <property type="match status" value="1"/>
</dbReference>
<evidence type="ECO:0000256" key="2">
    <source>
        <dbReference type="SAM" id="SignalP"/>
    </source>
</evidence>
<feature type="compositionally biased region" description="Low complexity" evidence="1">
    <location>
        <begin position="388"/>
        <end position="405"/>
    </location>
</feature>
<feature type="compositionally biased region" description="Polar residues" evidence="1">
    <location>
        <begin position="528"/>
        <end position="548"/>
    </location>
</feature>
<dbReference type="CDD" id="cd02181">
    <property type="entry name" value="GH16_fungal_Lam16A_glucanase"/>
    <property type="match status" value="1"/>
</dbReference>
<proteinExistence type="predicted"/>
<dbReference type="PANTHER" id="PTHR10963">
    <property type="entry name" value="GLYCOSYL HYDROLASE-RELATED"/>
    <property type="match status" value="1"/>
</dbReference>
<evidence type="ECO:0000313" key="5">
    <source>
        <dbReference type="Proteomes" id="UP000054988"/>
    </source>
</evidence>
<feature type="domain" description="GH16" evidence="3">
    <location>
        <begin position="1"/>
        <end position="289"/>
    </location>
</feature>
<feature type="compositionally biased region" description="Low complexity" evidence="1">
    <location>
        <begin position="549"/>
        <end position="565"/>
    </location>
</feature>
<dbReference type="GO" id="GO:0004553">
    <property type="term" value="F:hydrolase activity, hydrolyzing O-glycosyl compounds"/>
    <property type="evidence" value="ECO:0007669"/>
    <property type="project" value="InterPro"/>
</dbReference>
<dbReference type="PANTHER" id="PTHR10963:SF24">
    <property type="entry name" value="GLYCOSIDASE C21B10.07-RELATED"/>
    <property type="match status" value="1"/>
</dbReference>
<dbReference type="eggNOG" id="ENOG502SKEN">
    <property type="taxonomic scope" value="Eukaryota"/>
</dbReference>
<feature type="region of interest" description="Disordered" evidence="1">
    <location>
        <begin position="457"/>
        <end position="483"/>
    </location>
</feature>
<dbReference type="InterPro" id="IPR050546">
    <property type="entry name" value="Glycosyl_Hydrlase_16"/>
</dbReference>
<protein>
    <recommendedName>
        <fullName evidence="3">GH16 domain-containing protein</fullName>
    </recommendedName>
</protein>
<feature type="region of interest" description="Disordered" evidence="1">
    <location>
        <begin position="528"/>
        <end position="565"/>
    </location>
</feature>
<evidence type="ECO:0000259" key="3">
    <source>
        <dbReference type="PROSITE" id="PS51762"/>
    </source>
</evidence>